<feature type="transmembrane region" description="Helical" evidence="18">
    <location>
        <begin position="121"/>
        <end position="139"/>
    </location>
</feature>
<reference evidence="20 21" key="1">
    <citation type="journal article" date="2018" name="Gigascience">
        <title>Genomes of trombidid mites reveal novel predicted allergens and laterally-transferred genes associated with secondary metabolism.</title>
        <authorList>
            <person name="Dong X."/>
            <person name="Chaisiri K."/>
            <person name="Xia D."/>
            <person name="Armstrong S.D."/>
            <person name="Fang Y."/>
            <person name="Donnelly M.J."/>
            <person name="Kadowaki T."/>
            <person name="McGarry J.W."/>
            <person name="Darby A.C."/>
            <person name="Makepeace B.L."/>
        </authorList>
    </citation>
    <scope>NUCLEOTIDE SEQUENCE [LARGE SCALE GENOMIC DNA]</scope>
    <source>
        <strain evidence="20">UoL-WK</strain>
    </source>
</reference>
<dbReference type="Proteomes" id="UP000285301">
    <property type="component" value="Unassembled WGS sequence"/>
</dbReference>
<keyword evidence="6 18" id="KW-1133">Transmembrane helix</keyword>
<dbReference type="OrthoDB" id="5975154at2759"/>
<evidence type="ECO:0000256" key="16">
    <source>
        <dbReference type="ARBA" id="ARBA00034104"/>
    </source>
</evidence>
<dbReference type="SUPFAM" id="SSF90112">
    <property type="entry name" value="Neurotransmitter-gated ion-channel transmembrane pore"/>
    <property type="match status" value="1"/>
</dbReference>
<accession>A0A443RRT8</accession>
<evidence type="ECO:0000256" key="18">
    <source>
        <dbReference type="SAM" id="Phobius"/>
    </source>
</evidence>
<dbReference type="InterPro" id="IPR038050">
    <property type="entry name" value="Neuro_actylchol_rec"/>
</dbReference>
<keyword evidence="8" id="KW-0406">Ion transport</keyword>
<comment type="caution">
    <text evidence="20">The sequence shown here is derived from an EMBL/GenBank/DDBJ whole genome shotgun (WGS) entry which is preliminary data.</text>
</comment>
<gene>
    <name evidence="20" type="ORF">B4U79_12830</name>
</gene>
<evidence type="ECO:0000256" key="5">
    <source>
        <dbReference type="ARBA" id="ARBA00022729"/>
    </source>
</evidence>
<feature type="domain" description="Neurotransmitter-gated ion-channel transmembrane" evidence="19">
    <location>
        <begin position="44"/>
        <end position="137"/>
    </location>
</feature>
<evidence type="ECO:0000256" key="7">
    <source>
        <dbReference type="ARBA" id="ARBA00023018"/>
    </source>
</evidence>
<comment type="subcellular location">
    <subcellularLocation>
        <location evidence="16">Postsynaptic cell membrane</location>
        <topology evidence="16">Multi-pass membrane protein</topology>
    </subcellularLocation>
</comment>
<dbReference type="FunFam" id="1.20.58.390:FF:000035">
    <property type="entry name" value="Acetylcholine receptor subunit beta-like 1"/>
    <property type="match status" value="1"/>
</dbReference>
<dbReference type="AlphaFoldDB" id="A0A443RRT8"/>
<evidence type="ECO:0000256" key="1">
    <source>
        <dbReference type="ARBA" id="ARBA00009237"/>
    </source>
</evidence>
<evidence type="ECO:0000313" key="21">
    <source>
        <dbReference type="Proteomes" id="UP000285301"/>
    </source>
</evidence>
<dbReference type="STRING" id="1965070.A0A443RRT8"/>
<keyword evidence="5" id="KW-0732">Signal</keyword>
<proteinExistence type="inferred from homology"/>
<dbReference type="GO" id="GO:0034220">
    <property type="term" value="P:monoatomic ion transmembrane transport"/>
    <property type="evidence" value="ECO:0007669"/>
    <property type="project" value="UniProtKB-KW"/>
</dbReference>
<keyword evidence="7" id="KW-0770">Synapse</keyword>
<evidence type="ECO:0000256" key="6">
    <source>
        <dbReference type="ARBA" id="ARBA00022989"/>
    </source>
</evidence>
<name>A0A443RRT8_9ACAR</name>
<dbReference type="GO" id="GO:0045211">
    <property type="term" value="C:postsynaptic membrane"/>
    <property type="evidence" value="ECO:0007669"/>
    <property type="project" value="UniProtKB-SubCell"/>
</dbReference>
<keyword evidence="15" id="KW-0407">Ion channel</keyword>
<evidence type="ECO:0000256" key="4">
    <source>
        <dbReference type="ARBA" id="ARBA00022692"/>
    </source>
</evidence>
<evidence type="ECO:0000259" key="19">
    <source>
        <dbReference type="Pfam" id="PF02932"/>
    </source>
</evidence>
<evidence type="ECO:0000256" key="14">
    <source>
        <dbReference type="ARBA" id="ARBA00023286"/>
    </source>
</evidence>
<keyword evidence="12" id="KW-0325">Glycoprotein</keyword>
<keyword evidence="14" id="KW-1071">Ligand-gated ion channel</keyword>
<organism evidence="20 21">
    <name type="scientific">Dinothrombium tinctorium</name>
    <dbReference type="NCBI Taxonomy" id="1965070"/>
    <lineage>
        <taxon>Eukaryota</taxon>
        <taxon>Metazoa</taxon>
        <taxon>Ecdysozoa</taxon>
        <taxon>Arthropoda</taxon>
        <taxon>Chelicerata</taxon>
        <taxon>Arachnida</taxon>
        <taxon>Acari</taxon>
        <taxon>Acariformes</taxon>
        <taxon>Trombidiformes</taxon>
        <taxon>Prostigmata</taxon>
        <taxon>Anystina</taxon>
        <taxon>Parasitengona</taxon>
        <taxon>Trombidioidea</taxon>
        <taxon>Trombidiidae</taxon>
        <taxon>Dinothrombium</taxon>
    </lineage>
</organism>
<evidence type="ECO:0000256" key="2">
    <source>
        <dbReference type="ARBA" id="ARBA00022448"/>
    </source>
</evidence>
<keyword evidence="11 20" id="KW-0675">Receptor</keyword>
<dbReference type="Gene3D" id="1.20.58.390">
    <property type="entry name" value="Neurotransmitter-gated ion-channel transmembrane domain"/>
    <property type="match status" value="1"/>
</dbReference>
<evidence type="ECO:0000256" key="10">
    <source>
        <dbReference type="ARBA" id="ARBA00023157"/>
    </source>
</evidence>
<dbReference type="Pfam" id="PF02932">
    <property type="entry name" value="Neur_chan_memb"/>
    <property type="match status" value="1"/>
</dbReference>
<feature type="region of interest" description="Disordered" evidence="17">
    <location>
        <begin position="1"/>
        <end position="27"/>
    </location>
</feature>
<protein>
    <submittedName>
        <fullName evidence="20">Acetylcholine receptor subunit beta-like 1</fullName>
    </submittedName>
</protein>
<evidence type="ECO:0000256" key="17">
    <source>
        <dbReference type="SAM" id="MobiDB-lite"/>
    </source>
</evidence>
<keyword evidence="13" id="KW-0628">Postsynaptic cell membrane</keyword>
<keyword evidence="9 18" id="KW-0472">Membrane</keyword>
<evidence type="ECO:0000256" key="15">
    <source>
        <dbReference type="ARBA" id="ARBA00023303"/>
    </source>
</evidence>
<evidence type="ECO:0000256" key="3">
    <source>
        <dbReference type="ARBA" id="ARBA00022475"/>
    </source>
</evidence>
<keyword evidence="21" id="KW-1185">Reference proteome</keyword>
<keyword evidence="3" id="KW-1003">Cell membrane</keyword>
<sequence>MLDMPSLGAHYHPYHQHGVSADSKHCKDKTESEFEEFAGVNLGQNHPNMGHYPNCTVAAHQKQQKTDPPRDNESVEMLYLTPEAYKATEAIEFIAEHLRSEDEYIQIREDWKYVAMVIDRLQLYIFFLVTAGGTLAILLDAPHIFEYVDQDKVIALHSGDM</sequence>
<dbReference type="EMBL" id="NCKU01000005">
    <property type="protein sequence ID" value="RWS18026.1"/>
    <property type="molecule type" value="Genomic_DNA"/>
</dbReference>
<evidence type="ECO:0000313" key="20">
    <source>
        <dbReference type="EMBL" id="RWS18026.1"/>
    </source>
</evidence>
<evidence type="ECO:0000256" key="11">
    <source>
        <dbReference type="ARBA" id="ARBA00023170"/>
    </source>
</evidence>
<evidence type="ECO:0000256" key="8">
    <source>
        <dbReference type="ARBA" id="ARBA00023065"/>
    </source>
</evidence>
<dbReference type="InterPro" id="IPR006029">
    <property type="entry name" value="Neurotrans-gated_channel_TM"/>
</dbReference>
<keyword evidence="2" id="KW-0813">Transport</keyword>
<keyword evidence="10" id="KW-1015">Disulfide bond</keyword>
<evidence type="ECO:0000256" key="9">
    <source>
        <dbReference type="ARBA" id="ARBA00023136"/>
    </source>
</evidence>
<dbReference type="InterPro" id="IPR036719">
    <property type="entry name" value="Neuro-gated_channel_TM_sf"/>
</dbReference>
<comment type="similarity">
    <text evidence="1">Belongs to the ligand-gated ion channel (TC 1.A.9) family. Acetylcholine receptor (TC 1.A.9.1) subfamily.</text>
</comment>
<evidence type="ECO:0000256" key="12">
    <source>
        <dbReference type="ARBA" id="ARBA00023180"/>
    </source>
</evidence>
<evidence type="ECO:0000256" key="13">
    <source>
        <dbReference type="ARBA" id="ARBA00023257"/>
    </source>
</evidence>
<keyword evidence="4 18" id="KW-0812">Transmembrane</keyword>
<dbReference type="GO" id="GO:0007268">
    <property type="term" value="P:chemical synaptic transmission"/>
    <property type="evidence" value="ECO:0007669"/>
    <property type="project" value="UniProtKB-ARBA"/>
</dbReference>